<accession>A0A2R6WAD5</accession>
<dbReference type="Proteomes" id="UP000244005">
    <property type="component" value="Unassembled WGS sequence"/>
</dbReference>
<dbReference type="Gramene" id="Mp4g14960.3">
    <property type="protein sequence ID" value="Mp4g14960.3.cds1"/>
    <property type="gene ID" value="Mp4g14960"/>
</dbReference>
<dbReference type="Gramene" id="Mp4g14960.1">
    <property type="protein sequence ID" value="Mp4g14960.1.cds1"/>
    <property type="gene ID" value="Mp4g14960"/>
</dbReference>
<reference evidence="2" key="1">
    <citation type="journal article" date="2017" name="Cell">
        <title>Insights into land plant evolution garnered from the Marchantia polymorpha genome.</title>
        <authorList>
            <person name="Bowman J.L."/>
            <person name="Kohchi T."/>
            <person name="Yamato K.T."/>
            <person name="Jenkins J."/>
            <person name="Shu S."/>
            <person name="Ishizaki K."/>
            <person name="Yamaoka S."/>
            <person name="Nishihama R."/>
            <person name="Nakamura Y."/>
            <person name="Berger F."/>
            <person name="Adam C."/>
            <person name="Aki S.S."/>
            <person name="Althoff F."/>
            <person name="Araki T."/>
            <person name="Arteaga-Vazquez M.A."/>
            <person name="Balasubrmanian S."/>
            <person name="Barry K."/>
            <person name="Bauer D."/>
            <person name="Boehm C.R."/>
            <person name="Briginshaw L."/>
            <person name="Caballero-Perez J."/>
            <person name="Catarino B."/>
            <person name="Chen F."/>
            <person name="Chiyoda S."/>
            <person name="Chovatia M."/>
            <person name="Davies K.M."/>
            <person name="Delmans M."/>
            <person name="Demura T."/>
            <person name="Dierschke T."/>
            <person name="Dolan L."/>
            <person name="Dorantes-Acosta A.E."/>
            <person name="Eklund D.M."/>
            <person name="Florent S.N."/>
            <person name="Flores-Sandoval E."/>
            <person name="Fujiyama A."/>
            <person name="Fukuzawa H."/>
            <person name="Galik B."/>
            <person name="Grimanelli D."/>
            <person name="Grimwood J."/>
            <person name="Grossniklaus U."/>
            <person name="Hamada T."/>
            <person name="Haseloff J."/>
            <person name="Hetherington A.J."/>
            <person name="Higo A."/>
            <person name="Hirakawa Y."/>
            <person name="Hundley H.N."/>
            <person name="Ikeda Y."/>
            <person name="Inoue K."/>
            <person name="Inoue S.I."/>
            <person name="Ishida S."/>
            <person name="Jia Q."/>
            <person name="Kakita M."/>
            <person name="Kanazawa T."/>
            <person name="Kawai Y."/>
            <person name="Kawashima T."/>
            <person name="Kennedy M."/>
            <person name="Kinose K."/>
            <person name="Kinoshita T."/>
            <person name="Kohara Y."/>
            <person name="Koide E."/>
            <person name="Komatsu K."/>
            <person name="Kopischke S."/>
            <person name="Kubo M."/>
            <person name="Kyozuka J."/>
            <person name="Lagercrantz U."/>
            <person name="Lin S.S."/>
            <person name="Lindquist E."/>
            <person name="Lipzen A.M."/>
            <person name="Lu C.W."/>
            <person name="De Luna E."/>
            <person name="Martienssen R.A."/>
            <person name="Minamino N."/>
            <person name="Mizutani M."/>
            <person name="Mizutani M."/>
            <person name="Mochizuki N."/>
            <person name="Monte I."/>
            <person name="Mosher R."/>
            <person name="Nagasaki H."/>
            <person name="Nakagami H."/>
            <person name="Naramoto S."/>
            <person name="Nishitani K."/>
            <person name="Ohtani M."/>
            <person name="Okamoto T."/>
            <person name="Okumura M."/>
            <person name="Phillips J."/>
            <person name="Pollak B."/>
            <person name="Reinders A."/>
            <person name="Rovekamp M."/>
            <person name="Sano R."/>
            <person name="Sawa S."/>
            <person name="Schmid M.W."/>
            <person name="Shirakawa M."/>
            <person name="Solano R."/>
            <person name="Spunde A."/>
            <person name="Suetsugu N."/>
            <person name="Sugano S."/>
            <person name="Sugiyama A."/>
            <person name="Sun R."/>
            <person name="Suzuki Y."/>
            <person name="Takenaka M."/>
            <person name="Takezawa D."/>
            <person name="Tomogane H."/>
            <person name="Tsuzuki M."/>
            <person name="Ueda T."/>
            <person name="Umeda M."/>
            <person name="Ward J.M."/>
            <person name="Watanabe Y."/>
            <person name="Yazaki K."/>
            <person name="Yokoyama R."/>
            <person name="Yoshitake Y."/>
            <person name="Yotsui I."/>
            <person name="Zachgo S."/>
            <person name="Schmutz J."/>
        </authorList>
    </citation>
    <scope>NUCLEOTIDE SEQUENCE [LARGE SCALE GENOMIC DNA]</scope>
    <source>
        <strain evidence="2">Tak-1</strain>
    </source>
</reference>
<evidence type="ECO:0000313" key="2">
    <source>
        <dbReference type="Proteomes" id="UP000244005"/>
    </source>
</evidence>
<dbReference type="EMBL" id="KZ772791">
    <property type="protein sequence ID" value="PTQ30814.1"/>
    <property type="molecule type" value="Genomic_DNA"/>
</dbReference>
<reference evidence="1" key="2">
    <citation type="submission" date="2017-12" db="EMBL/GenBank/DDBJ databases">
        <title>WGS assembly of Marchantia polymorpha.</title>
        <authorList>
            <person name="Bowman J.L."/>
            <person name="Kohchi T."/>
            <person name="Yamato K.T."/>
            <person name="Jenkins J."/>
            <person name="Shu S."/>
            <person name="Ishizaki K."/>
            <person name="Yamaoka S."/>
            <person name="Nishihama R."/>
            <person name="Nakamura Y."/>
            <person name="Berger F."/>
            <person name="Adam C."/>
            <person name="Aki S.S."/>
            <person name="Althoff F."/>
            <person name="Araki T."/>
            <person name="Arteaga-Vazquez M.A."/>
            <person name="Balasubrmanian S."/>
            <person name="Bauer D."/>
            <person name="Boehm C.R."/>
            <person name="Briginshaw L."/>
            <person name="Caballero-Perez J."/>
            <person name="Catarino B."/>
            <person name="Chen F."/>
            <person name="Chiyoda S."/>
            <person name="Chovatia M."/>
            <person name="Davies K.M."/>
            <person name="Delmans M."/>
            <person name="Demura T."/>
            <person name="Dierschke T."/>
            <person name="Dolan L."/>
            <person name="Dorantes-Acosta A.E."/>
            <person name="Eklund D.M."/>
            <person name="Florent S.N."/>
            <person name="Flores-Sandoval E."/>
            <person name="Fujiyama A."/>
            <person name="Fukuzawa H."/>
            <person name="Galik B."/>
            <person name="Grimanelli D."/>
            <person name="Grimwood J."/>
            <person name="Grossniklaus U."/>
            <person name="Hamada T."/>
            <person name="Haseloff J."/>
            <person name="Hetherington A.J."/>
            <person name="Higo A."/>
            <person name="Hirakawa Y."/>
            <person name="Hundley H.N."/>
            <person name="Ikeda Y."/>
            <person name="Inoue K."/>
            <person name="Inoue S."/>
            <person name="Ishida S."/>
            <person name="Jia Q."/>
            <person name="Kakita M."/>
            <person name="Kanazawa T."/>
            <person name="Kawai Y."/>
            <person name="Kawashima T."/>
            <person name="Kennedy M."/>
            <person name="Kinose K."/>
            <person name="Kinoshita T."/>
            <person name="Kohara Y."/>
            <person name="Koide E."/>
            <person name="Komatsu K."/>
            <person name="Kopischke S."/>
            <person name="Kubo M."/>
            <person name="Kyozuka J."/>
            <person name="Lagercrantz U."/>
            <person name="Lin S.S."/>
            <person name="Lindquist E."/>
            <person name="Lipzen A.M."/>
            <person name="Lu C."/>
            <person name="Luna E.D."/>
            <person name="Martienssen R.A."/>
            <person name="Minamino N."/>
            <person name="Mizutani M."/>
            <person name="Mizutani M."/>
            <person name="Mochizuki N."/>
            <person name="Monte I."/>
            <person name="Mosher R."/>
            <person name="Nagasaki H."/>
            <person name="Nakagami H."/>
            <person name="Naramoto S."/>
            <person name="Nishitani K."/>
            <person name="Ohtani M."/>
            <person name="Okamoto T."/>
            <person name="Okumura M."/>
            <person name="Phillips J."/>
            <person name="Pollak B."/>
            <person name="Reinders A."/>
            <person name="Roevekamp M."/>
            <person name="Sano R."/>
            <person name="Sawa S."/>
            <person name="Schmid M.W."/>
            <person name="Shirakawa M."/>
            <person name="Solano R."/>
            <person name="Spunde A."/>
            <person name="Suetsugu N."/>
            <person name="Sugano S."/>
            <person name="Sugiyama A."/>
            <person name="Sun R."/>
            <person name="Suzuki Y."/>
            <person name="Takenaka M."/>
            <person name="Takezawa D."/>
            <person name="Tomogane H."/>
            <person name="Tsuzuki M."/>
            <person name="Ueda T."/>
            <person name="Umeda M."/>
            <person name="Ward J.M."/>
            <person name="Watanabe Y."/>
            <person name="Yazaki K."/>
            <person name="Yokoyama R."/>
            <person name="Yoshitake Y."/>
            <person name="Yotsui I."/>
            <person name="Zachgo S."/>
            <person name="Schmutz J."/>
        </authorList>
    </citation>
    <scope>NUCLEOTIDE SEQUENCE [LARGE SCALE GENOMIC DNA]</scope>
    <source>
        <strain evidence="1">Tak-1</strain>
    </source>
</reference>
<gene>
    <name evidence="1" type="ORF">MARPO_0119s0019</name>
</gene>
<dbReference type="EMBL" id="KZ772791">
    <property type="protein sequence ID" value="PTQ30811.1"/>
    <property type="molecule type" value="Genomic_DNA"/>
</dbReference>
<proteinExistence type="predicted"/>
<sequence>MYCRDENPEVMESGGVSKIDDNSGIKLCSELIDLVNSKRAQQGSPSRRLPLVFLEER</sequence>
<name>A0A2R6WAD5_MARPO</name>
<evidence type="ECO:0000313" key="1">
    <source>
        <dbReference type="EMBL" id="PTQ30812.1"/>
    </source>
</evidence>
<dbReference type="Gramene" id="Mp4g14960.4">
    <property type="protein sequence ID" value="Mp4g14960.4.cds1"/>
    <property type="gene ID" value="Mp4g14960"/>
</dbReference>
<dbReference type="EMBL" id="KZ772791">
    <property type="protein sequence ID" value="PTQ30813.1"/>
    <property type="molecule type" value="Genomic_DNA"/>
</dbReference>
<dbReference type="AlphaFoldDB" id="A0A2R6WAD5"/>
<keyword evidence="2" id="KW-1185">Reference proteome</keyword>
<dbReference type="Gramene" id="Mp4g14960.2">
    <property type="protein sequence ID" value="Mp4g14960.2.cds1"/>
    <property type="gene ID" value="Mp4g14960"/>
</dbReference>
<dbReference type="EMBL" id="KZ772791">
    <property type="protein sequence ID" value="PTQ30812.1"/>
    <property type="molecule type" value="Genomic_DNA"/>
</dbReference>
<protein>
    <submittedName>
        <fullName evidence="1">Uncharacterized protein</fullName>
    </submittedName>
</protein>
<organism evidence="1 2">
    <name type="scientific">Marchantia polymorpha</name>
    <name type="common">Common liverwort</name>
    <name type="synonym">Marchantia aquatica</name>
    <dbReference type="NCBI Taxonomy" id="3197"/>
    <lineage>
        <taxon>Eukaryota</taxon>
        <taxon>Viridiplantae</taxon>
        <taxon>Streptophyta</taxon>
        <taxon>Embryophyta</taxon>
        <taxon>Marchantiophyta</taxon>
        <taxon>Marchantiopsida</taxon>
        <taxon>Marchantiidae</taxon>
        <taxon>Marchantiales</taxon>
        <taxon>Marchantiaceae</taxon>
        <taxon>Marchantia</taxon>
    </lineage>
</organism>